<dbReference type="AlphaFoldDB" id="A0A8D0KRD6"/>
<evidence type="ECO:0000313" key="10">
    <source>
        <dbReference type="Proteomes" id="UP000694551"/>
    </source>
</evidence>
<keyword evidence="4" id="KW-0963">Cytoplasm</keyword>
<dbReference type="NCBIfam" id="TIGR00714">
    <property type="entry name" value="hscB"/>
    <property type="match status" value="1"/>
</dbReference>
<dbReference type="InterPro" id="IPR009073">
    <property type="entry name" value="HscB_oligo_C"/>
</dbReference>
<keyword evidence="10" id="KW-1185">Reference proteome</keyword>
<dbReference type="GO" id="GO:0044571">
    <property type="term" value="P:[2Fe-2S] cluster assembly"/>
    <property type="evidence" value="ECO:0007669"/>
    <property type="project" value="InterPro"/>
</dbReference>
<dbReference type="Pfam" id="PF07743">
    <property type="entry name" value="HSCB_C"/>
    <property type="match status" value="1"/>
</dbReference>
<evidence type="ECO:0000256" key="5">
    <source>
        <dbReference type="ARBA" id="ARBA00023128"/>
    </source>
</evidence>
<reference evidence="9" key="1">
    <citation type="submission" date="2025-08" db="UniProtKB">
        <authorList>
            <consortium name="Ensembl"/>
        </authorList>
    </citation>
    <scope>IDENTIFICATION</scope>
</reference>
<comment type="similarity">
    <text evidence="3">Belongs to the HscB family.</text>
</comment>
<evidence type="ECO:0000259" key="8">
    <source>
        <dbReference type="PROSITE" id="PS50076"/>
    </source>
</evidence>
<feature type="compositionally biased region" description="Low complexity" evidence="7">
    <location>
        <begin position="100"/>
        <end position="112"/>
    </location>
</feature>
<dbReference type="SUPFAM" id="SSF47144">
    <property type="entry name" value="HSC20 (HSCB), C-terminal oligomerisation domain"/>
    <property type="match status" value="1"/>
</dbReference>
<reference evidence="9" key="2">
    <citation type="submission" date="2025-09" db="UniProtKB">
        <authorList>
            <consortium name="Ensembl"/>
        </authorList>
    </citation>
    <scope>IDENTIFICATION</scope>
</reference>
<dbReference type="GO" id="GO:0005739">
    <property type="term" value="C:mitochondrion"/>
    <property type="evidence" value="ECO:0007669"/>
    <property type="project" value="UniProtKB-SubCell"/>
</dbReference>
<dbReference type="GO" id="GO:0001671">
    <property type="term" value="F:ATPase activator activity"/>
    <property type="evidence" value="ECO:0007669"/>
    <property type="project" value="InterPro"/>
</dbReference>
<organism evidence="9 10">
    <name type="scientific">Strix occidentalis caurina</name>
    <name type="common">northern spotted owl</name>
    <dbReference type="NCBI Taxonomy" id="311401"/>
    <lineage>
        <taxon>Eukaryota</taxon>
        <taxon>Metazoa</taxon>
        <taxon>Chordata</taxon>
        <taxon>Craniata</taxon>
        <taxon>Vertebrata</taxon>
        <taxon>Euteleostomi</taxon>
        <taxon>Archelosauria</taxon>
        <taxon>Archosauria</taxon>
        <taxon>Dinosauria</taxon>
        <taxon>Saurischia</taxon>
        <taxon>Theropoda</taxon>
        <taxon>Coelurosauria</taxon>
        <taxon>Aves</taxon>
        <taxon>Neognathae</taxon>
        <taxon>Neoaves</taxon>
        <taxon>Telluraves</taxon>
        <taxon>Strigiformes</taxon>
        <taxon>Strigidae</taxon>
        <taxon>Strix</taxon>
    </lineage>
</organism>
<dbReference type="SMART" id="SM00271">
    <property type="entry name" value="DnaJ"/>
    <property type="match status" value="1"/>
</dbReference>
<dbReference type="FunFam" id="1.20.1280.20:FF:000002">
    <property type="entry name" value="HscB mitochondrial iron-sulfur cluster co-chaperone"/>
    <property type="match status" value="1"/>
</dbReference>
<dbReference type="InterPro" id="IPR001623">
    <property type="entry name" value="DnaJ_domain"/>
</dbReference>
<dbReference type="Gene3D" id="1.10.287.110">
    <property type="entry name" value="DnaJ domain"/>
    <property type="match status" value="1"/>
</dbReference>
<feature type="compositionally biased region" description="Pro residues" evidence="7">
    <location>
        <begin position="80"/>
        <end position="90"/>
    </location>
</feature>
<sequence>MYKTAGLRDAPHARSSRCRRRRQRAQTAPPCPAGREPSAAPAPPPAWDRPPDQLVPSSSRSPRAPRRPLPRFFPGLTGPAGPPRRLPPSPAGTRRRHVLRGAAGSAGAAAPGRSGGGSGRSALAGSAGESLTADCGRPLPGAEGPPRFCGGCRALQPPGPRPDLFRLMGCDRSFRVDAQQLRRRFRSLQRAVHPDRFGQRPPVSATRYYSEQHSSLINKAYQTLLNPLSRGLYLLELNGVEPAQETDCDADSEFLMEIMEINEKLAEPKNEGTLEEIETLIQVKQEELTKEVTAAFERGDLQEAKKFLAKMKYFANLEDKVKHKKIPS</sequence>
<feature type="compositionally biased region" description="Low complexity" evidence="7">
    <location>
        <begin position="25"/>
        <end position="39"/>
    </location>
</feature>
<accession>A0A8D0KRD6</accession>
<keyword evidence="5" id="KW-0496">Mitochondrion</keyword>
<dbReference type="GO" id="GO:0051087">
    <property type="term" value="F:protein-folding chaperone binding"/>
    <property type="evidence" value="ECO:0007669"/>
    <property type="project" value="InterPro"/>
</dbReference>
<evidence type="ECO:0000256" key="6">
    <source>
        <dbReference type="ARBA" id="ARBA00023186"/>
    </source>
</evidence>
<dbReference type="Gene3D" id="1.20.1280.20">
    <property type="entry name" value="HscB, C-terminal domain"/>
    <property type="match status" value="1"/>
</dbReference>
<dbReference type="Proteomes" id="UP000694551">
    <property type="component" value="Unplaced"/>
</dbReference>
<dbReference type="PANTHER" id="PTHR14021:SF15">
    <property type="entry name" value="IRON-SULFUR CLUSTER CO-CHAPERONE PROTEIN HSCB"/>
    <property type="match status" value="1"/>
</dbReference>
<evidence type="ECO:0000256" key="4">
    <source>
        <dbReference type="ARBA" id="ARBA00022490"/>
    </source>
</evidence>
<evidence type="ECO:0000256" key="1">
    <source>
        <dbReference type="ARBA" id="ARBA00004173"/>
    </source>
</evidence>
<feature type="domain" description="J" evidence="8">
    <location>
        <begin position="163"/>
        <end position="237"/>
    </location>
</feature>
<comment type="subcellular location">
    <subcellularLocation>
        <location evidence="2">Cytoplasm</location>
    </subcellularLocation>
    <subcellularLocation>
        <location evidence="1">Mitochondrion</location>
    </subcellularLocation>
</comment>
<evidence type="ECO:0000256" key="3">
    <source>
        <dbReference type="ARBA" id="ARBA00010476"/>
    </source>
</evidence>
<dbReference type="Ensembl" id="ENSSOCT00000003199.1">
    <property type="protein sequence ID" value="ENSSOCP00000003122.1"/>
    <property type="gene ID" value="ENSSOCG00000002407.1"/>
</dbReference>
<evidence type="ECO:0000256" key="7">
    <source>
        <dbReference type="SAM" id="MobiDB-lite"/>
    </source>
</evidence>
<evidence type="ECO:0000256" key="2">
    <source>
        <dbReference type="ARBA" id="ARBA00004496"/>
    </source>
</evidence>
<dbReference type="CDD" id="cd06257">
    <property type="entry name" value="DnaJ"/>
    <property type="match status" value="1"/>
</dbReference>
<dbReference type="PANTHER" id="PTHR14021">
    <property type="entry name" value="IRON-SULFUR CLUSTER CO-CHAPERONE PROTEIN HSCB"/>
    <property type="match status" value="1"/>
</dbReference>
<dbReference type="GO" id="GO:0051259">
    <property type="term" value="P:protein complex oligomerization"/>
    <property type="evidence" value="ECO:0007669"/>
    <property type="project" value="InterPro"/>
</dbReference>
<protein>
    <submittedName>
        <fullName evidence="9">HscB mitochondrial iron-sulfur cluster cochaperone</fullName>
    </submittedName>
</protein>
<dbReference type="InterPro" id="IPR036869">
    <property type="entry name" value="J_dom_sf"/>
</dbReference>
<dbReference type="PROSITE" id="PS50076">
    <property type="entry name" value="DNAJ_2"/>
    <property type="match status" value="1"/>
</dbReference>
<feature type="region of interest" description="Disordered" evidence="7">
    <location>
        <begin position="1"/>
        <end position="125"/>
    </location>
</feature>
<dbReference type="InterPro" id="IPR004640">
    <property type="entry name" value="HscB"/>
</dbReference>
<keyword evidence="6" id="KW-0143">Chaperone</keyword>
<name>A0A8D0KRD6_STROC</name>
<evidence type="ECO:0000313" key="9">
    <source>
        <dbReference type="Ensembl" id="ENSSOCP00000003122.1"/>
    </source>
</evidence>
<proteinExistence type="inferred from homology"/>
<feature type="compositionally biased region" description="Basic residues" evidence="7">
    <location>
        <begin position="14"/>
        <end position="24"/>
    </location>
</feature>
<dbReference type="InterPro" id="IPR036386">
    <property type="entry name" value="HscB_C_sf"/>
</dbReference>
<dbReference type="SUPFAM" id="SSF46565">
    <property type="entry name" value="Chaperone J-domain"/>
    <property type="match status" value="1"/>
</dbReference>